<protein>
    <submittedName>
        <fullName evidence="2">Z1 domain-containing protein</fullName>
    </submittedName>
</protein>
<dbReference type="InterPro" id="IPR018310">
    <property type="entry name" value="Put_endonuclease_Z1-dom"/>
</dbReference>
<name>A0ABT2RPV5_9FIRM</name>
<dbReference type="EMBL" id="JAOQJU010000019">
    <property type="protein sequence ID" value="MCU6687450.1"/>
    <property type="molecule type" value="Genomic_DNA"/>
</dbReference>
<evidence type="ECO:0000313" key="3">
    <source>
        <dbReference type="Proteomes" id="UP001652431"/>
    </source>
</evidence>
<comment type="caution">
    <text evidence="2">The sequence shown here is derived from an EMBL/GenBank/DDBJ whole genome shotgun (WGS) entry which is preliminary data.</text>
</comment>
<dbReference type="Pfam" id="PF10593">
    <property type="entry name" value="Z1"/>
    <property type="match status" value="1"/>
</dbReference>
<gene>
    <name evidence="2" type="ORF">OCV99_13065</name>
</gene>
<feature type="domain" description="Putative endonuclease Z1" evidence="1">
    <location>
        <begin position="1"/>
        <end position="211"/>
    </location>
</feature>
<organism evidence="2 3">
    <name type="scientific">Dorea acetigenes</name>
    <dbReference type="NCBI Taxonomy" id="2981787"/>
    <lineage>
        <taxon>Bacteria</taxon>
        <taxon>Bacillati</taxon>
        <taxon>Bacillota</taxon>
        <taxon>Clostridia</taxon>
        <taxon>Lachnospirales</taxon>
        <taxon>Lachnospiraceae</taxon>
        <taxon>Dorea</taxon>
    </lineage>
</organism>
<sequence>MLIHVIRFVSQQNQLKKKVKEYYEDLENQIRYGDFETKEELRGIWENDYILTTKKMKQYFPRYMDGCNGISWNEIWAEIVRIATKKEITIYSVNGKSKDSLIYKDHEGRTFNVIVIGGDKLSRGLTLEGLTISYFTRGSNTYDTLMQMGRWFGFRPGYLDACRLFTTSDLYGAFSHISMATEDLAEQFEYMDEVDQTPKDFGLRVATHPTLLITSRNKLRSGLETNRDFSCKLSQTRVFDIDGETFDHNFKAVEVLLKSIGKHVTEEQYRDEFQKDKPGNHYFWRKVSGQLVASFFENYETSATASRANSKYMADYVREMNRIGGLTDWTVCLINIRRKDRNDFQIAGLSVGAGIYREEGRGVDSGAGNTVSIHTMTSAGHEYYDYTESSDRKREELKRKFELEGKRGISERVRSATREFSKGLLLLYPIADAGKLRESMDGHKTPFGFAVVFPDRHGKGDLKSYRLNDIAVEKDNDELYN</sequence>
<proteinExistence type="predicted"/>
<evidence type="ECO:0000313" key="2">
    <source>
        <dbReference type="EMBL" id="MCU6687450.1"/>
    </source>
</evidence>
<evidence type="ECO:0000259" key="1">
    <source>
        <dbReference type="Pfam" id="PF10593"/>
    </source>
</evidence>
<dbReference type="Proteomes" id="UP001652431">
    <property type="component" value="Unassembled WGS sequence"/>
</dbReference>
<keyword evidence="3" id="KW-1185">Reference proteome</keyword>
<reference evidence="2 3" key="1">
    <citation type="journal article" date="2021" name="ISME Commun">
        <title>Automated analysis of genomic sequences facilitates high-throughput and comprehensive description of bacteria.</title>
        <authorList>
            <person name="Hitch T.C.A."/>
        </authorList>
    </citation>
    <scope>NUCLEOTIDE SEQUENCE [LARGE SCALE GENOMIC DNA]</scope>
    <source>
        <strain evidence="2 3">Sanger_03</strain>
    </source>
</reference>
<dbReference type="RefSeq" id="WP_158371141.1">
    <property type="nucleotide sequence ID" value="NZ_JAOQJU010000019.1"/>
</dbReference>
<accession>A0ABT2RPV5</accession>